<dbReference type="GO" id="GO:0030427">
    <property type="term" value="C:site of polarized growth"/>
    <property type="evidence" value="ECO:0007669"/>
    <property type="project" value="TreeGrafter"/>
</dbReference>
<protein>
    <recommendedName>
        <fullName evidence="2">ADF-H domain-containing protein</fullName>
    </recommendedName>
</protein>
<evidence type="ECO:0000313" key="3">
    <source>
        <dbReference type="EMBL" id="KAK5581420.1"/>
    </source>
</evidence>
<name>A0AAN7Z241_9MYCE</name>
<organism evidence="3 4">
    <name type="scientific">Dictyostelium firmibasis</name>
    <dbReference type="NCBI Taxonomy" id="79012"/>
    <lineage>
        <taxon>Eukaryota</taxon>
        <taxon>Amoebozoa</taxon>
        <taxon>Evosea</taxon>
        <taxon>Eumycetozoa</taxon>
        <taxon>Dictyostelia</taxon>
        <taxon>Dictyosteliales</taxon>
        <taxon>Dictyosteliaceae</taxon>
        <taxon>Dictyostelium</taxon>
    </lineage>
</organism>
<dbReference type="Gene3D" id="3.40.20.10">
    <property type="entry name" value="Severin"/>
    <property type="match status" value="1"/>
</dbReference>
<evidence type="ECO:0000259" key="2">
    <source>
        <dbReference type="PROSITE" id="PS51263"/>
    </source>
</evidence>
<keyword evidence="4" id="KW-1185">Reference proteome</keyword>
<proteinExistence type="predicted"/>
<dbReference type="PANTHER" id="PTHR10829">
    <property type="entry name" value="CORTACTIN AND DREBRIN"/>
    <property type="match status" value="1"/>
</dbReference>
<feature type="domain" description="ADF-H" evidence="2">
    <location>
        <begin position="435"/>
        <end position="573"/>
    </location>
</feature>
<dbReference type="GO" id="GO:0030864">
    <property type="term" value="C:cortical actin cytoskeleton"/>
    <property type="evidence" value="ECO:0007669"/>
    <property type="project" value="TreeGrafter"/>
</dbReference>
<evidence type="ECO:0000313" key="4">
    <source>
        <dbReference type="Proteomes" id="UP001344447"/>
    </source>
</evidence>
<dbReference type="AlphaFoldDB" id="A0AAN7Z241"/>
<reference evidence="3 4" key="1">
    <citation type="submission" date="2023-11" db="EMBL/GenBank/DDBJ databases">
        <title>Dfirmibasis_genome.</title>
        <authorList>
            <person name="Edelbroek B."/>
            <person name="Kjellin J."/>
            <person name="Jerlstrom-Hultqvist J."/>
            <person name="Soderbom F."/>
        </authorList>
    </citation>
    <scope>NUCLEOTIDE SEQUENCE [LARGE SCALE GENOMIC DNA]</scope>
    <source>
        <strain evidence="3 4">TNS-C-14</strain>
    </source>
</reference>
<feature type="region of interest" description="Disordered" evidence="1">
    <location>
        <begin position="339"/>
        <end position="399"/>
    </location>
</feature>
<dbReference type="GO" id="GO:0005884">
    <property type="term" value="C:actin filament"/>
    <property type="evidence" value="ECO:0007669"/>
    <property type="project" value="TreeGrafter"/>
</dbReference>
<comment type="caution">
    <text evidence="3">The sequence shown here is derived from an EMBL/GenBank/DDBJ whole genome shotgun (WGS) entry which is preliminary data.</text>
</comment>
<dbReference type="InterPro" id="IPR029006">
    <property type="entry name" value="ADF-H/Gelsolin-like_dom_sf"/>
</dbReference>
<dbReference type="CDD" id="cd11282">
    <property type="entry name" value="ADF_coactosin_like"/>
    <property type="match status" value="1"/>
</dbReference>
<dbReference type="SUPFAM" id="SSF55753">
    <property type="entry name" value="Actin depolymerizing proteins"/>
    <property type="match status" value="1"/>
</dbReference>
<gene>
    <name evidence="3" type="ORF">RB653_001452</name>
</gene>
<accession>A0AAN7Z241</accession>
<dbReference type="Proteomes" id="UP001344447">
    <property type="component" value="Unassembled WGS sequence"/>
</dbReference>
<feature type="compositionally biased region" description="Low complexity" evidence="1">
    <location>
        <begin position="344"/>
        <end position="399"/>
    </location>
</feature>
<evidence type="ECO:0000256" key="1">
    <source>
        <dbReference type="SAM" id="MobiDB-lite"/>
    </source>
</evidence>
<dbReference type="GO" id="GO:0051015">
    <property type="term" value="F:actin filament binding"/>
    <property type="evidence" value="ECO:0007669"/>
    <property type="project" value="TreeGrafter"/>
</dbReference>
<dbReference type="InterPro" id="IPR002108">
    <property type="entry name" value="ADF-H"/>
</dbReference>
<dbReference type="GO" id="GO:0030833">
    <property type="term" value="P:regulation of actin filament polymerization"/>
    <property type="evidence" value="ECO:0007669"/>
    <property type="project" value="TreeGrafter"/>
</dbReference>
<dbReference type="PANTHER" id="PTHR10829:SF54">
    <property type="entry name" value="ADF-H DOMAIN-CONTAINING PROTEIN"/>
    <property type="match status" value="1"/>
</dbReference>
<dbReference type="EMBL" id="JAVFKY010000002">
    <property type="protein sequence ID" value="KAK5581420.1"/>
    <property type="molecule type" value="Genomic_DNA"/>
</dbReference>
<dbReference type="Pfam" id="PF00241">
    <property type="entry name" value="Cofilin_ADF"/>
    <property type="match status" value="1"/>
</dbReference>
<sequence length="601" mass="68017">MNSLSHGKFISSIKKNKWTIFENDLTIIHSGSSISELCTSFKFNTCLNIIIHENVYANIVTPKVLQHPNNKVFTDNDNSGPSFIIAYYEGPNCKPLEKLQFQDSFLNLIKILSKKIKIKKVFNFCQQYKQDQLFEQHLKKYTFKSVFVNKNQHCSENNVSDIINRICDKESIVFSSPKSYDSIYYSLLSNIIDVKQLLKHNNDSSICIYKKNYKDLIYILLEEPTSKSSSAFQKIKSNLLFQFIYIFLTESNKYNIEVIKLTSQLQVNSLEEIVSSNSFHDGYHSIQSPGGFSLSNSSRKMFRGSSFSVPMISPSLSLKSSTESSPSFYIKKRVSPNSYSPLVSKNGNTNNNNNKNSSNNSNNSFNEEVSTPSTISNINSDNIESISSNQPSPPISLTSSRSSNYMFSLPLSPTSNTIEHVIDNQGNEITKINQVSYIRPQLIFEAFEEFNQRKINWLLVGYEGKYLKLVGKGVNGLPELTQNLDESKAYFGVVGIVFSDSRNLANNNKNTFTHKGLFIEWLGNNSSTRERAMVGSHSPAVTLLFKQKSAIHCDLRCDDIDDLSEDCVLQKVTSFRQEIQFKKVVNTLTSSSSNNLIETVI</sequence>
<dbReference type="SMART" id="SM00102">
    <property type="entry name" value="ADF"/>
    <property type="match status" value="1"/>
</dbReference>
<dbReference type="PROSITE" id="PS51263">
    <property type="entry name" value="ADF_H"/>
    <property type="match status" value="1"/>
</dbReference>